<dbReference type="PATRIC" id="fig|754436.4.peg.3278"/>
<dbReference type="SUPFAM" id="SSF111126">
    <property type="entry name" value="Ligand-binding domain in the NO signalling and Golgi transport"/>
    <property type="match status" value="1"/>
</dbReference>
<evidence type="ECO:0000313" key="3">
    <source>
        <dbReference type="Proteomes" id="UP000036426"/>
    </source>
</evidence>
<dbReference type="EMBL" id="LDOV01000027">
    <property type="protein sequence ID" value="KLU99865.1"/>
    <property type="molecule type" value="Genomic_DNA"/>
</dbReference>
<protein>
    <submittedName>
        <fullName evidence="2">Guanylate cyclase</fullName>
    </submittedName>
</protein>
<dbReference type="Proteomes" id="UP000036426">
    <property type="component" value="Unassembled WGS sequence"/>
</dbReference>
<dbReference type="AlphaFoldDB" id="A0A0J1GJU6"/>
<dbReference type="OrthoDB" id="7266652at2"/>
<comment type="caution">
    <text evidence="2">The sequence shown here is derived from an EMBL/GenBank/DDBJ whole genome shotgun (WGS) entry which is preliminary data.</text>
</comment>
<sequence>MKGIIFTEFIDLVENEFGLEICQQMFDETNDHGHYTAVGSYDHRDLVKLIIALSKITGVSPEALQEVYGEAVFNSLLESLPGMPDQQHNTFSFIQRVEEHIHTEVKKLYPDATPPQFRFLSLTETQMVMDYRSARCMSHVCLGLIKGCAKHFNEQVLINMDPYDDRKSHVRFSIDLIPG</sequence>
<keyword evidence="3" id="KW-1185">Reference proteome</keyword>
<dbReference type="InterPro" id="IPR024096">
    <property type="entry name" value="NO_sig/Golgi_transp_ligand-bd"/>
</dbReference>
<dbReference type="GO" id="GO:0020037">
    <property type="term" value="F:heme binding"/>
    <property type="evidence" value="ECO:0007669"/>
    <property type="project" value="InterPro"/>
</dbReference>
<reference evidence="2 3" key="1">
    <citation type="submission" date="2015-05" db="EMBL/GenBank/DDBJ databases">
        <title>Photobacterium galathea sp. nov.</title>
        <authorList>
            <person name="Machado H."/>
            <person name="Gram L."/>
        </authorList>
    </citation>
    <scope>NUCLEOTIDE SEQUENCE [LARGE SCALE GENOMIC DNA]</scope>
    <source>
        <strain evidence="2 3">DSM 25995</strain>
    </source>
</reference>
<dbReference type="InterPro" id="IPR038158">
    <property type="entry name" value="H-NOX_domain_sf"/>
</dbReference>
<organism evidence="2 3">
    <name type="scientific">Photobacterium aphoticum</name>
    <dbReference type="NCBI Taxonomy" id="754436"/>
    <lineage>
        <taxon>Bacteria</taxon>
        <taxon>Pseudomonadati</taxon>
        <taxon>Pseudomonadota</taxon>
        <taxon>Gammaproteobacteria</taxon>
        <taxon>Vibrionales</taxon>
        <taxon>Vibrionaceae</taxon>
        <taxon>Photobacterium</taxon>
    </lineage>
</organism>
<dbReference type="InterPro" id="IPR011644">
    <property type="entry name" value="Heme_NO-bd"/>
</dbReference>
<proteinExistence type="predicted"/>
<evidence type="ECO:0000313" key="2">
    <source>
        <dbReference type="EMBL" id="KLU99865.1"/>
    </source>
</evidence>
<feature type="domain" description="Heme NO-binding" evidence="1">
    <location>
        <begin position="2"/>
        <end position="159"/>
    </location>
</feature>
<accession>A0A0J1GJU6</accession>
<dbReference type="RefSeq" id="WP_047875322.1">
    <property type="nucleotide sequence ID" value="NZ_BMYC01000003.1"/>
</dbReference>
<gene>
    <name evidence="2" type="ORF">ABT58_15475</name>
</gene>
<evidence type="ECO:0000259" key="1">
    <source>
        <dbReference type="Pfam" id="PF07700"/>
    </source>
</evidence>
<name>A0A0J1GJU6_9GAMM</name>
<dbReference type="Gene3D" id="3.90.1520.10">
    <property type="entry name" value="H-NOX domain"/>
    <property type="match status" value="1"/>
</dbReference>
<dbReference type="Pfam" id="PF07700">
    <property type="entry name" value="HNOB"/>
    <property type="match status" value="1"/>
</dbReference>